<evidence type="ECO:0000313" key="1">
    <source>
        <dbReference type="EMBL" id="MBD9725798.1"/>
    </source>
</evidence>
<dbReference type="Proteomes" id="UP000661025">
    <property type="component" value="Unassembled WGS sequence"/>
</dbReference>
<accession>A0A927LB43</accession>
<dbReference type="AlphaFoldDB" id="A0A927LB43"/>
<comment type="caution">
    <text evidence="1">The sequence shown here is derived from an EMBL/GenBank/DDBJ whole genome shotgun (WGS) entry which is preliminary data.</text>
</comment>
<reference evidence="1" key="1">
    <citation type="submission" date="2020-09" db="EMBL/GenBank/DDBJ databases">
        <title>Streptomyces canutascabiei sp. nov., which causes potato common scab and is distributed across the world.</title>
        <authorList>
            <person name="Nguyen H.P."/>
            <person name="Weisberg A.J."/>
            <person name="Chang J.H."/>
            <person name="Clarke C.R."/>
        </authorList>
    </citation>
    <scope>NUCLEOTIDE SEQUENCE</scope>
    <source>
        <strain evidence="1">ID-01-6.2a</strain>
    </source>
</reference>
<name>A0A927LB43_9ACTN</name>
<dbReference type="GeneID" id="79931720"/>
<proteinExistence type="predicted"/>
<sequence length="254" mass="28131">MASRSYTEQTIKQLFGSAAGRCAFPSCRRKLIHPATEQSSTTIIGDIAHILAFSNEGPRANSAIPDKDRNTFENLLLLCAACHRLVDGQPDDYPDETLRAMKLDHLDWVDRNLENEMSDIRFPELEVVCRRIISSEIADSTAFNSLPPQDKISLNDLGPSSAKKITMGLMQAPLVANYLQSMVTHVDPDFPPRLISGFRQEYDKHRRTGAKGDGLFVLLEHFAAGGSADFERHAAGLAVLAHLFQVCDIFETTS</sequence>
<gene>
    <name evidence="1" type="ORF">IHE70_21725</name>
</gene>
<dbReference type="RefSeq" id="WP_139058351.1">
    <property type="nucleotide sequence ID" value="NZ_CP119182.1"/>
</dbReference>
<evidence type="ECO:0000313" key="2">
    <source>
        <dbReference type="Proteomes" id="UP000661025"/>
    </source>
</evidence>
<organism evidence="1 2">
    <name type="scientific">Streptomyces caniscabiei</name>
    <dbReference type="NCBI Taxonomy" id="2746961"/>
    <lineage>
        <taxon>Bacteria</taxon>
        <taxon>Bacillati</taxon>
        <taxon>Actinomycetota</taxon>
        <taxon>Actinomycetes</taxon>
        <taxon>Kitasatosporales</taxon>
        <taxon>Streptomycetaceae</taxon>
        <taxon>Streptomyces</taxon>
    </lineage>
</organism>
<dbReference type="EMBL" id="JACYXT010000009">
    <property type="protein sequence ID" value="MBD9725798.1"/>
    <property type="molecule type" value="Genomic_DNA"/>
</dbReference>
<protein>
    <recommendedName>
        <fullName evidence="3">HNH endonuclease</fullName>
    </recommendedName>
</protein>
<evidence type="ECO:0008006" key="3">
    <source>
        <dbReference type="Google" id="ProtNLM"/>
    </source>
</evidence>